<evidence type="ECO:0000256" key="1">
    <source>
        <dbReference type="ARBA" id="ARBA00022618"/>
    </source>
</evidence>
<keyword evidence="1" id="KW-0132">Cell division</keyword>
<dbReference type="PANTHER" id="PTHR13255">
    <property type="entry name" value="ATAXIN-10"/>
    <property type="match status" value="1"/>
</dbReference>
<reference evidence="4" key="1">
    <citation type="journal article" date="2023" name="Insect Mol. Biol.">
        <title>Genome sequencing provides insights into the evolution of gene families encoding plant cell wall-degrading enzymes in longhorned beetles.</title>
        <authorList>
            <person name="Shin N.R."/>
            <person name="Okamura Y."/>
            <person name="Kirsch R."/>
            <person name="Pauchet Y."/>
        </authorList>
    </citation>
    <scope>NUCLEOTIDE SEQUENCE</scope>
    <source>
        <strain evidence="4">AMC_N1</strain>
    </source>
</reference>
<feature type="domain" description="Ataxin-10" evidence="3">
    <location>
        <begin position="402"/>
        <end position="446"/>
    </location>
</feature>
<protein>
    <recommendedName>
        <fullName evidence="3">Ataxin-10 domain-containing protein</fullName>
    </recommendedName>
</protein>
<dbReference type="EMBL" id="JAPWTK010000704">
    <property type="protein sequence ID" value="KAJ8936861.1"/>
    <property type="molecule type" value="Genomic_DNA"/>
</dbReference>
<evidence type="ECO:0000256" key="2">
    <source>
        <dbReference type="ARBA" id="ARBA00023306"/>
    </source>
</evidence>
<gene>
    <name evidence="4" type="ORF">NQ318_009524</name>
</gene>
<name>A0AAV8XD59_9CUCU</name>
<dbReference type="GO" id="GO:0005829">
    <property type="term" value="C:cytosol"/>
    <property type="evidence" value="ECO:0007669"/>
    <property type="project" value="TreeGrafter"/>
</dbReference>
<dbReference type="GO" id="GO:0051301">
    <property type="term" value="P:cell division"/>
    <property type="evidence" value="ECO:0007669"/>
    <property type="project" value="UniProtKB-KW"/>
</dbReference>
<organism evidence="4 5">
    <name type="scientific">Aromia moschata</name>
    <dbReference type="NCBI Taxonomy" id="1265417"/>
    <lineage>
        <taxon>Eukaryota</taxon>
        <taxon>Metazoa</taxon>
        <taxon>Ecdysozoa</taxon>
        <taxon>Arthropoda</taxon>
        <taxon>Hexapoda</taxon>
        <taxon>Insecta</taxon>
        <taxon>Pterygota</taxon>
        <taxon>Neoptera</taxon>
        <taxon>Endopterygota</taxon>
        <taxon>Coleoptera</taxon>
        <taxon>Polyphaga</taxon>
        <taxon>Cucujiformia</taxon>
        <taxon>Chrysomeloidea</taxon>
        <taxon>Cerambycidae</taxon>
        <taxon>Cerambycinae</taxon>
        <taxon>Callichromatini</taxon>
        <taxon>Aromia</taxon>
    </lineage>
</organism>
<feature type="non-terminal residue" evidence="4">
    <location>
        <position position="1"/>
    </location>
</feature>
<dbReference type="Proteomes" id="UP001162162">
    <property type="component" value="Unassembled WGS sequence"/>
</dbReference>
<dbReference type="InterPro" id="IPR019156">
    <property type="entry name" value="Ataxin-10_domain"/>
</dbReference>
<dbReference type="PANTHER" id="PTHR13255:SF0">
    <property type="entry name" value="ATAXIN-10"/>
    <property type="match status" value="1"/>
</dbReference>
<evidence type="ECO:0000259" key="3">
    <source>
        <dbReference type="Pfam" id="PF09759"/>
    </source>
</evidence>
<evidence type="ECO:0000313" key="5">
    <source>
        <dbReference type="Proteomes" id="UP001162162"/>
    </source>
</evidence>
<comment type="caution">
    <text evidence="4">The sequence shown here is derived from an EMBL/GenBank/DDBJ whole genome shotgun (WGS) entry which is preliminary data.</text>
</comment>
<keyword evidence="2" id="KW-0131">Cell cycle</keyword>
<accession>A0AAV8XD59</accession>
<dbReference type="AlphaFoldDB" id="A0AAV8XD59"/>
<dbReference type="InterPro" id="IPR051374">
    <property type="entry name" value="Ataxin-10/CTR86_families"/>
</dbReference>
<keyword evidence="5" id="KW-1185">Reference proteome</keyword>
<dbReference type="Pfam" id="PF09759">
    <property type="entry name" value="Atx10homo_assoc"/>
    <property type="match status" value="1"/>
</dbReference>
<sequence length="449" mass="51910">NQSTQLFTAPLEADIFEPVALYSEKPQFGLLSSRVLESLTQTIMANRLNSNSREGQKIISLNLKQMHDLQNGKWTEFKNYLQEAFKIERGDSGIPKKMILTEETIWCLDEWLKLMLMTLEDSYEEVLDVTTEILRSLRNCVSNAENHQLIENSDILMTCNNFFTNTIEVNKNSICLKVLLQFLINLITANKADTKKVYDIFFENIKTCLSQDVHLYETSALIYNISLSIPIHDITVLNLVIEKYVNDEHHNEFLIFFLEKCVSYRCFWDNYENLTLGNKIAVLQILRHMQIKLITHNLPSTGLEILTDFFLKSMDVIFQVKQEVSKNVYEISLILEIISSLSSDPIYLQELQKQKDLFINAGVLLINVHRLGKEPENCFTPVQRLSEFTDKTVLKDHPAFGFKADLVRLIGNFCWKNVQFQNLARSCQVIPVILECCNMDAKNPCILKK</sequence>
<proteinExistence type="predicted"/>
<dbReference type="GO" id="GO:0031175">
    <property type="term" value="P:neuron projection development"/>
    <property type="evidence" value="ECO:0007669"/>
    <property type="project" value="TreeGrafter"/>
</dbReference>
<evidence type="ECO:0000313" key="4">
    <source>
        <dbReference type="EMBL" id="KAJ8936861.1"/>
    </source>
</evidence>